<evidence type="ECO:0000256" key="4">
    <source>
        <dbReference type="ARBA" id="ARBA00022771"/>
    </source>
</evidence>
<comment type="similarity">
    <text evidence="1">Belongs to the NFX1 family.</text>
</comment>
<dbReference type="STRING" id="670386.D3B8G9"/>
<evidence type="ECO:0000256" key="7">
    <source>
        <dbReference type="SAM" id="Phobius"/>
    </source>
</evidence>
<reference evidence="9 10" key="1">
    <citation type="journal article" date="2011" name="Genome Res.">
        <title>Phylogeny-wide analysis of social amoeba genomes highlights ancient origins for complex intercellular communication.</title>
        <authorList>
            <person name="Heidel A.J."/>
            <person name="Lawal H.M."/>
            <person name="Felder M."/>
            <person name="Schilde C."/>
            <person name="Helps N.R."/>
            <person name="Tunggal B."/>
            <person name="Rivero F."/>
            <person name="John U."/>
            <person name="Schleicher M."/>
            <person name="Eichinger L."/>
            <person name="Platzer M."/>
            <person name="Noegel A.A."/>
            <person name="Schaap P."/>
            <person name="Gloeckner G."/>
        </authorList>
    </citation>
    <scope>NUCLEOTIDE SEQUENCE [LARGE SCALE GENOMIC DNA]</scope>
    <source>
        <strain evidence="10">ATCC 26659 / Pp 5 / PN500</strain>
    </source>
</reference>
<feature type="domain" description="NF-X1-type" evidence="8">
    <location>
        <begin position="546"/>
        <end position="565"/>
    </location>
</feature>
<feature type="domain" description="NF-X1-type" evidence="8">
    <location>
        <begin position="467"/>
        <end position="485"/>
    </location>
</feature>
<evidence type="ECO:0000256" key="6">
    <source>
        <dbReference type="SAM" id="MobiDB-lite"/>
    </source>
</evidence>
<feature type="compositionally biased region" description="Polar residues" evidence="6">
    <location>
        <begin position="123"/>
        <end position="148"/>
    </location>
</feature>
<feature type="transmembrane region" description="Helical" evidence="7">
    <location>
        <begin position="980"/>
        <end position="999"/>
    </location>
</feature>
<feature type="domain" description="NF-X1-type" evidence="8">
    <location>
        <begin position="518"/>
        <end position="538"/>
    </location>
</feature>
<keyword evidence="10" id="KW-1185">Reference proteome</keyword>
<feature type="compositionally biased region" description="Acidic residues" evidence="6">
    <location>
        <begin position="198"/>
        <end position="218"/>
    </location>
</feature>
<organism evidence="9 10">
    <name type="scientific">Heterostelium pallidum (strain ATCC 26659 / Pp 5 / PN500)</name>
    <name type="common">Cellular slime mold</name>
    <name type="synonym">Polysphondylium pallidum</name>
    <dbReference type="NCBI Taxonomy" id="670386"/>
    <lineage>
        <taxon>Eukaryota</taxon>
        <taxon>Amoebozoa</taxon>
        <taxon>Evosea</taxon>
        <taxon>Eumycetozoa</taxon>
        <taxon>Dictyostelia</taxon>
        <taxon>Acytosteliales</taxon>
        <taxon>Acytosteliaceae</taxon>
        <taxon>Heterostelium</taxon>
    </lineage>
</organism>
<feature type="compositionally biased region" description="Low complexity" evidence="6">
    <location>
        <begin position="149"/>
        <end position="169"/>
    </location>
</feature>
<keyword evidence="5" id="KW-0862">Zinc</keyword>
<dbReference type="SMART" id="SM00438">
    <property type="entry name" value="ZnF_NFX"/>
    <property type="match status" value="8"/>
</dbReference>
<dbReference type="EMBL" id="ADBJ01000020">
    <property type="protein sequence ID" value="EFA82337.1"/>
    <property type="molecule type" value="Genomic_DNA"/>
</dbReference>
<keyword evidence="7" id="KW-1133">Transmembrane helix</keyword>
<keyword evidence="7" id="KW-0472">Membrane</keyword>
<evidence type="ECO:0000313" key="9">
    <source>
        <dbReference type="EMBL" id="EFA82337.1"/>
    </source>
</evidence>
<dbReference type="GO" id="GO:0000981">
    <property type="term" value="F:DNA-binding transcription factor activity, RNA polymerase II-specific"/>
    <property type="evidence" value="ECO:0007669"/>
    <property type="project" value="TreeGrafter"/>
</dbReference>
<dbReference type="CDD" id="cd06008">
    <property type="entry name" value="NF-X1-zinc-finger"/>
    <property type="match status" value="6"/>
</dbReference>
<dbReference type="PANTHER" id="PTHR12360">
    <property type="entry name" value="NUCLEAR TRANSCRIPTION FACTOR, X-BOX BINDING 1 NFX1"/>
    <property type="match status" value="1"/>
</dbReference>
<dbReference type="GO" id="GO:0005634">
    <property type="term" value="C:nucleus"/>
    <property type="evidence" value="ECO:0007669"/>
    <property type="project" value="InterPro"/>
</dbReference>
<feature type="domain" description="NF-X1-type" evidence="8">
    <location>
        <begin position="790"/>
        <end position="808"/>
    </location>
</feature>
<dbReference type="InterPro" id="IPR034078">
    <property type="entry name" value="NFX1_fam"/>
</dbReference>
<keyword evidence="4" id="KW-0863">Zinc-finger</keyword>
<sequence>MTTPTPFIINREGSSESKSNGNQPLGRRRFLNNSNNNNNNDRNDRNQDLNDDVENTQPKHHGNTIRRTFRNKNINNSNNNNSVRFNRDSSTTSNNNNNRYSNNNNNNGVKSRLKRTTERQNDSHLIQQSTAVNQWSVSPNLAGQSKLNTSTSTTNVTTTSTTTTTTTTTEAIQKEKELPVLLTMERYKELVQKYNMESDSDDYDSDEDNCLNDSDDEQQQQQYDKIFQSYRGSNNNVGASSAVVIAVDENAKEMNIRQLIKETSRGISTCLQHSPDRYLCFCGKTTDPPVDPWQTAHSCGEICQRKLNGCEHSCLLLCHPGACLPCSRTIQSKCYCGRENKVQRCKDGQFYSCENQCSKRLSCSHLCESICHKGDHPPCEKTSIKQCRCKRTSIETKCSSENICDSVCNKLLTCNKHRCTKVCCDGCDPCPLAAPRVCGCGSKQFKLDCNVPTPKSCGGTCNKLLACGHRCYNRCHTGDCTSCNQVATKKCNCGSLVKDMPCSKELICTNKCNNIRNCGRHRCRKRCCLGTDCPPCEEECGEKLGCGNHRCKATCHQGKCLPCNLTVRIYCPCKCTFIDVVCGTEKKIQPPRCKKLCAHPTTCHHSKRRRHACHFGACKPCDRICGAQLLGCTHRCPNDCHDPIPSINYRVKPLLEYKGQTIQTIPKEKAVQFPQALPLSEVRCPPCLVPMERSCIGQHEAKHIICSGDLTYSCTSECKNLLECGNHFCRGACHKVTIRRQLITEDGQQIVEESYEEEEEDNDEAENELTFQDTCQVCELPCQNERPKGCAHKCDLLCHLNDCPKCKKNVRVLCHCQSNTLLIPCFEYLESEKLERDIFSCGNVCRKFLENCNHSCLDTCHQGSCSSCKASLNVYCQCKTRKERWTCTQAKQKRLENNIKNVNFDKLLECNESCPPKVKQEKKEEVVDQQLDSKKQPTLTKEQKRIKYLEKKEEQEKKWKQEELELNKKTFADRLMEPKMIFRITITILILSFITLLVVKTKL</sequence>
<feature type="domain" description="NF-X1-type" evidence="8">
    <location>
        <begin position="414"/>
        <end position="432"/>
    </location>
</feature>
<feature type="domain" description="NF-X1-type" evidence="8">
    <location>
        <begin position="310"/>
        <end position="328"/>
    </location>
</feature>
<keyword evidence="7" id="KW-0812">Transmembrane</keyword>
<proteinExistence type="inferred from homology"/>
<feature type="region of interest" description="Disordered" evidence="6">
    <location>
        <begin position="1"/>
        <end position="169"/>
    </location>
</feature>
<comment type="caution">
    <text evidence="9">The sequence shown here is derived from an EMBL/GenBank/DDBJ whole genome shotgun (WGS) entry which is preliminary data.</text>
</comment>
<dbReference type="InterPro" id="IPR000967">
    <property type="entry name" value="Znf_NFX1"/>
</dbReference>
<feature type="compositionally biased region" description="Basic residues" evidence="6">
    <location>
        <begin position="58"/>
        <end position="70"/>
    </location>
</feature>
<feature type="compositionally biased region" description="Low complexity" evidence="6">
    <location>
        <begin position="71"/>
        <end position="107"/>
    </location>
</feature>
<protein>
    <recommendedName>
        <fullName evidence="8">NF-X1-type domain-containing protein</fullName>
    </recommendedName>
</protein>
<dbReference type="OMA" id="MIFRITI"/>
<dbReference type="InParanoid" id="D3B8G9"/>
<accession>D3B8G9</accession>
<dbReference type="GO" id="GO:0000977">
    <property type="term" value="F:RNA polymerase II transcription regulatory region sequence-specific DNA binding"/>
    <property type="evidence" value="ECO:0007669"/>
    <property type="project" value="TreeGrafter"/>
</dbReference>
<dbReference type="PANTHER" id="PTHR12360:SF1">
    <property type="entry name" value="NF-X1-TYPE ZINC FINGER PROTEIN NFXL1"/>
    <property type="match status" value="1"/>
</dbReference>
<dbReference type="Pfam" id="PF01422">
    <property type="entry name" value="zf-NF-X1"/>
    <property type="match status" value="10"/>
</dbReference>
<evidence type="ECO:0000256" key="5">
    <source>
        <dbReference type="ARBA" id="ARBA00022833"/>
    </source>
</evidence>
<evidence type="ECO:0000256" key="3">
    <source>
        <dbReference type="ARBA" id="ARBA00022737"/>
    </source>
</evidence>
<evidence type="ECO:0000256" key="2">
    <source>
        <dbReference type="ARBA" id="ARBA00022723"/>
    </source>
</evidence>
<evidence type="ECO:0000256" key="1">
    <source>
        <dbReference type="ARBA" id="ARBA00007269"/>
    </source>
</evidence>
<dbReference type="AlphaFoldDB" id="D3B8G9"/>
<gene>
    <name evidence="9" type="ORF">PPL_04762</name>
</gene>
<dbReference type="GeneID" id="31360249"/>
<keyword evidence="3" id="KW-0677">Repeat</keyword>
<feature type="domain" description="NF-X1-type" evidence="8">
    <location>
        <begin position="852"/>
        <end position="870"/>
    </location>
</feature>
<evidence type="ECO:0000259" key="8">
    <source>
        <dbReference type="SMART" id="SM00438"/>
    </source>
</evidence>
<evidence type="ECO:0000313" key="10">
    <source>
        <dbReference type="Proteomes" id="UP000001396"/>
    </source>
</evidence>
<keyword evidence="2" id="KW-0479">Metal-binding</keyword>
<dbReference type="RefSeq" id="XP_020434454.1">
    <property type="nucleotide sequence ID" value="XM_020575659.1"/>
</dbReference>
<feature type="compositionally biased region" description="Low complexity" evidence="6">
    <location>
        <begin position="31"/>
        <end position="40"/>
    </location>
</feature>
<dbReference type="Proteomes" id="UP000001396">
    <property type="component" value="Unassembled WGS sequence"/>
</dbReference>
<feature type="region of interest" description="Disordered" evidence="6">
    <location>
        <begin position="197"/>
        <end position="218"/>
    </location>
</feature>
<name>D3B8G9_HETP5</name>
<dbReference type="GO" id="GO:0008270">
    <property type="term" value="F:zinc ion binding"/>
    <property type="evidence" value="ECO:0007669"/>
    <property type="project" value="UniProtKB-KW"/>
</dbReference>
<feature type="domain" description="NF-X1-type" evidence="8">
    <location>
        <begin position="363"/>
        <end position="381"/>
    </location>
</feature>